<organism evidence="1 2">
    <name type="scientific">Meloidogyne javanica</name>
    <name type="common">Root-knot nematode worm</name>
    <dbReference type="NCBI Taxonomy" id="6303"/>
    <lineage>
        <taxon>Eukaryota</taxon>
        <taxon>Metazoa</taxon>
        <taxon>Ecdysozoa</taxon>
        <taxon>Nematoda</taxon>
        <taxon>Chromadorea</taxon>
        <taxon>Rhabditida</taxon>
        <taxon>Tylenchina</taxon>
        <taxon>Tylenchomorpha</taxon>
        <taxon>Tylenchoidea</taxon>
        <taxon>Meloidogynidae</taxon>
        <taxon>Meloidogyninae</taxon>
        <taxon>Meloidogyne</taxon>
        <taxon>Meloidogyne incognita group</taxon>
    </lineage>
</organism>
<keyword evidence="1" id="KW-1185">Reference proteome</keyword>
<evidence type="ECO:0000313" key="2">
    <source>
        <dbReference type="WBParaSite" id="scaffold9752_cov190.g14232"/>
    </source>
</evidence>
<reference evidence="2" key="1">
    <citation type="submission" date="2022-11" db="UniProtKB">
        <authorList>
            <consortium name="WormBaseParasite"/>
        </authorList>
    </citation>
    <scope>IDENTIFICATION</scope>
</reference>
<sequence length="54" mass="6312">MFFPNSIQNSEFDNYNISTPYTFNYDSGFSYPSCNNDRVSLEDLETQIDKESLI</sequence>
<dbReference type="Proteomes" id="UP000887561">
    <property type="component" value="Unplaced"/>
</dbReference>
<proteinExistence type="predicted"/>
<evidence type="ECO:0000313" key="1">
    <source>
        <dbReference type="Proteomes" id="UP000887561"/>
    </source>
</evidence>
<dbReference type="AlphaFoldDB" id="A0A915NE73"/>
<protein>
    <submittedName>
        <fullName evidence="2">Uncharacterized protein</fullName>
    </submittedName>
</protein>
<accession>A0A915NE73</accession>
<dbReference type="WBParaSite" id="scaffold9752_cov190.g14232">
    <property type="protein sequence ID" value="scaffold9752_cov190.g14232"/>
    <property type="gene ID" value="scaffold9752_cov190.g14232"/>
</dbReference>
<name>A0A915NE73_MELJA</name>